<gene>
    <name evidence="7" type="ORF">GCM10011529_27200</name>
</gene>
<dbReference type="PANTHER" id="PTHR47870">
    <property type="entry name" value="CYTOCHROME C-TYPE BIOGENESIS PROTEIN CCMH"/>
    <property type="match status" value="1"/>
</dbReference>
<dbReference type="RefSeq" id="WP_188763641.1">
    <property type="nucleotide sequence ID" value="NZ_BMJM01000011.1"/>
</dbReference>
<keyword evidence="8" id="KW-1185">Reference proteome</keyword>
<dbReference type="EMBL" id="BMJM01000011">
    <property type="protein sequence ID" value="GGE19241.1"/>
    <property type="molecule type" value="Genomic_DNA"/>
</dbReference>
<protein>
    <submittedName>
        <fullName evidence="7">C-type cytochrome biogenesis protein CcmI</fullName>
    </submittedName>
</protein>
<dbReference type="InterPro" id="IPR017560">
    <property type="entry name" value="Cyt_c_biogenesis_CcmI"/>
</dbReference>
<feature type="domain" description="Cytochrome c-type biogenesis protein H TPR" evidence="6">
    <location>
        <begin position="137"/>
        <end position="257"/>
    </location>
</feature>
<dbReference type="InterPro" id="IPR011990">
    <property type="entry name" value="TPR-like_helical_dom_sf"/>
</dbReference>
<evidence type="ECO:0000256" key="3">
    <source>
        <dbReference type="ARBA" id="ARBA00022748"/>
    </source>
</evidence>
<dbReference type="InterPro" id="IPR056413">
    <property type="entry name" value="TPR_CcmH_CycH"/>
</dbReference>
<dbReference type="SUPFAM" id="SSF48452">
    <property type="entry name" value="TPR-like"/>
    <property type="match status" value="1"/>
</dbReference>
<comment type="subcellular location">
    <subcellularLocation>
        <location evidence="1">Cell envelope</location>
    </subcellularLocation>
</comment>
<evidence type="ECO:0000313" key="8">
    <source>
        <dbReference type="Proteomes" id="UP000635071"/>
    </source>
</evidence>
<dbReference type="GO" id="GO:0017004">
    <property type="term" value="P:cytochrome complex assembly"/>
    <property type="evidence" value="ECO:0007669"/>
    <property type="project" value="UniProtKB-KW"/>
</dbReference>
<evidence type="ECO:0000256" key="1">
    <source>
        <dbReference type="ARBA" id="ARBA00004196"/>
    </source>
</evidence>
<evidence type="ECO:0000256" key="4">
    <source>
        <dbReference type="ARBA" id="ARBA00022803"/>
    </source>
</evidence>
<feature type="repeat" description="TPR" evidence="5">
    <location>
        <begin position="159"/>
        <end position="192"/>
    </location>
</feature>
<evidence type="ECO:0000313" key="7">
    <source>
        <dbReference type="EMBL" id="GGE19241.1"/>
    </source>
</evidence>
<comment type="caution">
    <text evidence="7">The sequence shown here is derived from an EMBL/GenBank/DDBJ whole genome shotgun (WGS) entry which is preliminary data.</text>
</comment>
<proteinExistence type="predicted"/>
<dbReference type="GO" id="GO:0005886">
    <property type="term" value="C:plasma membrane"/>
    <property type="evidence" value="ECO:0007669"/>
    <property type="project" value="TreeGrafter"/>
</dbReference>
<keyword evidence="3" id="KW-0201">Cytochrome c-type biogenesis</keyword>
<sequence>MILWIILTVMAAISAAVLTIPLVRRHEARADARTATIAVLRDQLGDVDVQLAAGTIPPGDAEGLRTEIKRRMLAAGHIAEDGGRPVGSKALARLAIGLAAVTGLAAAAIYAGMGQPGLPGTGAVAGAVGAGAVADPGEAQVAGLVAGLEAKMAQNPGDPDGWRMLGWAYFQTGRFAESAQAYGKAIALKADGTGYQSAYGEALVQAANGQVTPAAVAAFSAAKAQDGADARARYFLGVAKQQGGDARGALDEWISLLGESATDAPWVPQLRGVIEQTAAAAKIDVAARLAALRPPVSGGATVAAPPMGVAGTPGPTAAQVEAVTAMPAADQGAMIQGMVDGLAKRLAANPRDEAGWLRLMRARVVLGDAAAAGKARDDAVAAFAGDVAAQGRIRAAAAGLGITG</sequence>
<dbReference type="AlphaFoldDB" id="A0A917EAJ7"/>
<dbReference type="InterPro" id="IPR051263">
    <property type="entry name" value="C-type_cytochrome_biogenesis"/>
</dbReference>
<evidence type="ECO:0000256" key="5">
    <source>
        <dbReference type="PROSITE-ProRule" id="PRU00339"/>
    </source>
</evidence>
<keyword evidence="4 5" id="KW-0802">TPR repeat</keyword>
<dbReference type="Proteomes" id="UP000635071">
    <property type="component" value="Unassembled WGS sequence"/>
</dbReference>
<evidence type="ECO:0000259" key="6">
    <source>
        <dbReference type="Pfam" id="PF23914"/>
    </source>
</evidence>
<dbReference type="PROSITE" id="PS50005">
    <property type="entry name" value="TPR"/>
    <property type="match status" value="1"/>
</dbReference>
<keyword evidence="2" id="KW-0677">Repeat</keyword>
<reference evidence="7" key="2">
    <citation type="submission" date="2020-09" db="EMBL/GenBank/DDBJ databases">
        <authorList>
            <person name="Sun Q."/>
            <person name="Zhou Y."/>
        </authorList>
    </citation>
    <scope>NUCLEOTIDE SEQUENCE</scope>
    <source>
        <strain evidence="7">CGMCC 1.15519</strain>
    </source>
</reference>
<dbReference type="NCBIfam" id="TIGR03142">
    <property type="entry name" value="cytochro_ccmI"/>
    <property type="match status" value="1"/>
</dbReference>
<accession>A0A917EAJ7</accession>
<dbReference type="Pfam" id="PF23914">
    <property type="entry name" value="TPR_CcmH_CycH"/>
    <property type="match status" value="1"/>
</dbReference>
<organism evidence="7 8">
    <name type="scientific">Sandarakinorhabdus glacialis</name>
    <dbReference type="NCBI Taxonomy" id="1614636"/>
    <lineage>
        <taxon>Bacteria</taxon>
        <taxon>Pseudomonadati</taxon>
        <taxon>Pseudomonadota</taxon>
        <taxon>Alphaproteobacteria</taxon>
        <taxon>Sphingomonadales</taxon>
        <taxon>Sphingosinicellaceae</taxon>
        <taxon>Sandarakinorhabdus</taxon>
    </lineage>
</organism>
<dbReference type="GO" id="GO:0030313">
    <property type="term" value="C:cell envelope"/>
    <property type="evidence" value="ECO:0007669"/>
    <property type="project" value="UniProtKB-SubCell"/>
</dbReference>
<name>A0A917EAJ7_9SPHN</name>
<reference evidence="7" key="1">
    <citation type="journal article" date="2014" name="Int. J. Syst. Evol. Microbiol.">
        <title>Complete genome sequence of Corynebacterium casei LMG S-19264T (=DSM 44701T), isolated from a smear-ripened cheese.</title>
        <authorList>
            <consortium name="US DOE Joint Genome Institute (JGI-PGF)"/>
            <person name="Walter F."/>
            <person name="Albersmeier A."/>
            <person name="Kalinowski J."/>
            <person name="Ruckert C."/>
        </authorList>
    </citation>
    <scope>NUCLEOTIDE SEQUENCE</scope>
    <source>
        <strain evidence="7">CGMCC 1.15519</strain>
    </source>
</reference>
<dbReference type="Gene3D" id="1.25.40.10">
    <property type="entry name" value="Tetratricopeptide repeat domain"/>
    <property type="match status" value="1"/>
</dbReference>
<dbReference type="InterPro" id="IPR019734">
    <property type="entry name" value="TPR_rpt"/>
</dbReference>
<evidence type="ECO:0000256" key="2">
    <source>
        <dbReference type="ARBA" id="ARBA00022737"/>
    </source>
</evidence>
<dbReference type="PANTHER" id="PTHR47870:SF1">
    <property type="entry name" value="CYTOCHROME C-TYPE BIOGENESIS PROTEIN CCMH"/>
    <property type="match status" value="1"/>
</dbReference>